<name>A0ABZ1SGA3_9ACTN</name>
<reference evidence="3" key="1">
    <citation type="submission" date="2022-10" db="EMBL/GenBank/DDBJ databases">
        <title>The complete genomes of actinobacterial strains from the NBC collection.</title>
        <authorList>
            <person name="Joergensen T.S."/>
            <person name="Alvarez Arevalo M."/>
            <person name="Sterndorff E.B."/>
            <person name="Faurdal D."/>
            <person name="Vuksanovic O."/>
            <person name="Mourched A.-S."/>
            <person name="Charusanti P."/>
            <person name="Shaw S."/>
            <person name="Blin K."/>
            <person name="Weber T."/>
        </authorList>
    </citation>
    <scope>NUCLEOTIDE SEQUENCE</scope>
    <source>
        <strain evidence="3">NBC_00254</strain>
    </source>
</reference>
<feature type="compositionally biased region" description="Low complexity" evidence="1">
    <location>
        <begin position="289"/>
        <end position="307"/>
    </location>
</feature>
<keyword evidence="4" id="KW-1185">Reference proteome</keyword>
<dbReference type="RefSeq" id="WP_328708315.1">
    <property type="nucleotide sequence ID" value="NZ_CP108085.1"/>
</dbReference>
<feature type="region of interest" description="Disordered" evidence="1">
    <location>
        <begin position="280"/>
        <end position="319"/>
    </location>
</feature>
<dbReference type="EMBL" id="CP108085">
    <property type="protein sequence ID" value="WUP72015.1"/>
    <property type="molecule type" value="Genomic_DNA"/>
</dbReference>
<sequence length="438" mass="47128">MEWAASAFERRLGAAYDAGDLAVCLSMLRDTELALPAPPEGDAAWPTITAPDRVWLPAYTSVEAMRAATGLSRVRITSLVELAAGWPDPRWGLAVNPGLPVRFLLEPGTVARLAVPTLAQDRRAEPEPALPVVQKPLTPHDLRSYLGEGESRVSGYCHHALDVAHLATPAVLADAIGRGDDDGLLSREGSLFLLRWRTVGLNLYRTPYGGTDEAGMAAVAGWVIEEPPFAGMGLAPNADSLVREYKVDAVRLPHASEIVELTLAGTEVVRAVYDGDLGRWLPPGPEQPPEQALAPAPAPASASASSYRARRRGAEFTANPDAGHDGLLIRLLSDGPADGFEERAPGRFVRPVPAEECEAVFHVTRVCEWRGAPCLVRDERPGELLLEYTGGRLPVARALGMERIERGVHRRWVGHAEVSGLREHAEPLDLGSDEGSGR</sequence>
<accession>A0ABZ1SGA3</accession>
<gene>
    <name evidence="3" type="ORF">OG913_21485</name>
</gene>
<protein>
    <submittedName>
        <fullName evidence="3">SseB family protein</fullName>
    </submittedName>
</protein>
<evidence type="ECO:0000313" key="3">
    <source>
        <dbReference type="EMBL" id="WUP72015.1"/>
    </source>
</evidence>
<evidence type="ECO:0000313" key="4">
    <source>
        <dbReference type="Proteomes" id="UP001432011"/>
    </source>
</evidence>
<dbReference type="InterPro" id="IPR009839">
    <property type="entry name" value="SseB_N"/>
</dbReference>
<dbReference type="Proteomes" id="UP001432011">
    <property type="component" value="Chromosome"/>
</dbReference>
<evidence type="ECO:0000256" key="1">
    <source>
        <dbReference type="SAM" id="MobiDB-lite"/>
    </source>
</evidence>
<evidence type="ECO:0000259" key="2">
    <source>
        <dbReference type="Pfam" id="PF07179"/>
    </source>
</evidence>
<feature type="domain" description="SseB protein N-terminal" evidence="2">
    <location>
        <begin position="24"/>
        <end position="111"/>
    </location>
</feature>
<dbReference type="Pfam" id="PF07179">
    <property type="entry name" value="SseB"/>
    <property type="match status" value="1"/>
</dbReference>
<proteinExistence type="predicted"/>
<organism evidence="3 4">
    <name type="scientific">Microbispora hainanensis</name>
    <dbReference type="NCBI Taxonomy" id="568844"/>
    <lineage>
        <taxon>Bacteria</taxon>
        <taxon>Bacillati</taxon>
        <taxon>Actinomycetota</taxon>
        <taxon>Actinomycetes</taxon>
        <taxon>Streptosporangiales</taxon>
        <taxon>Streptosporangiaceae</taxon>
        <taxon>Microbispora</taxon>
    </lineage>
</organism>